<evidence type="ECO:0000256" key="1">
    <source>
        <dbReference type="ARBA" id="ARBA00004561"/>
    </source>
</evidence>
<evidence type="ECO:0000313" key="7">
    <source>
        <dbReference type="Proteomes" id="UP000294963"/>
    </source>
</evidence>
<keyword evidence="4" id="KW-0732">Signal</keyword>
<gene>
    <name evidence="6" type="ORF">EC844_1142</name>
</gene>
<comment type="subcellular location">
    <subcellularLocation>
        <location evidence="1">Fimbrium</location>
    </subcellularLocation>
</comment>
<dbReference type="PROSITE" id="PS51257">
    <property type="entry name" value="PROKAR_LIPOPROTEIN"/>
    <property type="match status" value="1"/>
</dbReference>
<evidence type="ECO:0000259" key="5">
    <source>
        <dbReference type="Pfam" id="PF00419"/>
    </source>
</evidence>
<dbReference type="EMBL" id="SLVJ01000014">
    <property type="protein sequence ID" value="TCM65765.1"/>
    <property type="molecule type" value="Genomic_DNA"/>
</dbReference>
<evidence type="ECO:0000256" key="3">
    <source>
        <dbReference type="ARBA" id="ARBA00023263"/>
    </source>
</evidence>
<dbReference type="InterPro" id="IPR050263">
    <property type="entry name" value="Bact_Fimbrial_Adh_Pro"/>
</dbReference>
<evidence type="ECO:0000313" key="6">
    <source>
        <dbReference type="EMBL" id="TCM65765.1"/>
    </source>
</evidence>
<dbReference type="GO" id="GO:0009289">
    <property type="term" value="C:pilus"/>
    <property type="evidence" value="ECO:0007669"/>
    <property type="project" value="UniProtKB-SubCell"/>
</dbReference>
<dbReference type="Proteomes" id="UP000294963">
    <property type="component" value="Unassembled WGS sequence"/>
</dbReference>
<dbReference type="GO" id="GO:0043709">
    <property type="term" value="P:cell adhesion involved in single-species biofilm formation"/>
    <property type="evidence" value="ECO:0007669"/>
    <property type="project" value="TreeGrafter"/>
</dbReference>
<reference evidence="6 7" key="1">
    <citation type="submission" date="2019-03" db="EMBL/GenBank/DDBJ databases">
        <title>Genomic analyses of the natural microbiome of Caenorhabditis elegans.</title>
        <authorList>
            <person name="Samuel B."/>
        </authorList>
    </citation>
    <scope>NUCLEOTIDE SEQUENCE [LARGE SCALE GENOMIC DNA]</scope>
    <source>
        <strain evidence="6 7">JUb89</strain>
    </source>
</reference>
<comment type="caution">
    <text evidence="6">The sequence shown here is derived from an EMBL/GenBank/DDBJ whole genome shotgun (WGS) entry which is preliminary data.</text>
</comment>
<organism evidence="6 7">
    <name type="scientific">Acinetobacter calcoaceticus</name>
    <dbReference type="NCBI Taxonomy" id="471"/>
    <lineage>
        <taxon>Bacteria</taxon>
        <taxon>Pseudomonadati</taxon>
        <taxon>Pseudomonadota</taxon>
        <taxon>Gammaproteobacteria</taxon>
        <taxon>Moraxellales</taxon>
        <taxon>Moraxellaceae</taxon>
        <taxon>Acinetobacter</taxon>
        <taxon>Acinetobacter calcoaceticus/baumannii complex</taxon>
    </lineage>
</organism>
<dbReference type="AlphaFoldDB" id="A0A4R1XUB1"/>
<dbReference type="Gene3D" id="2.60.40.1090">
    <property type="entry name" value="Fimbrial-type adhesion domain"/>
    <property type="match status" value="1"/>
</dbReference>
<name>A0A4R1XUB1_ACICA</name>
<dbReference type="InterPro" id="IPR036937">
    <property type="entry name" value="Adhesion_dom_fimbrial_sf"/>
</dbReference>
<proteinExistence type="inferred from homology"/>
<dbReference type="SUPFAM" id="SSF49401">
    <property type="entry name" value="Bacterial adhesins"/>
    <property type="match status" value="1"/>
</dbReference>
<keyword evidence="7" id="KW-1185">Reference proteome</keyword>
<dbReference type="PANTHER" id="PTHR33420">
    <property type="entry name" value="FIMBRIAL SUBUNIT ELFA-RELATED"/>
    <property type="match status" value="1"/>
</dbReference>
<evidence type="ECO:0000256" key="2">
    <source>
        <dbReference type="ARBA" id="ARBA00006671"/>
    </source>
</evidence>
<feature type="domain" description="Fimbrial-type adhesion" evidence="5">
    <location>
        <begin position="199"/>
        <end position="339"/>
    </location>
</feature>
<dbReference type="InterPro" id="IPR008966">
    <property type="entry name" value="Adhesion_dom_sf"/>
</dbReference>
<dbReference type="Pfam" id="PF00419">
    <property type="entry name" value="Fimbrial"/>
    <property type="match status" value="1"/>
</dbReference>
<accession>A0A4R1XUB1</accession>
<evidence type="ECO:0000256" key="4">
    <source>
        <dbReference type="SAM" id="SignalP"/>
    </source>
</evidence>
<keyword evidence="3" id="KW-0281">Fimbrium</keyword>
<dbReference type="PANTHER" id="PTHR33420:SF14">
    <property type="entry name" value="TYPE 1 FIMBRIN D-MANNOSE SPECIFIC ADHESIN"/>
    <property type="match status" value="1"/>
</dbReference>
<feature type="signal peptide" evidence="4">
    <location>
        <begin position="1"/>
        <end position="22"/>
    </location>
</feature>
<feature type="chain" id="PRO_5020285876" evidence="4">
    <location>
        <begin position="23"/>
        <end position="340"/>
    </location>
</feature>
<dbReference type="InterPro" id="IPR000259">
    <property type="entry name" value="Adhesion_dom_fimbrial"/>
</dbReference>
<comment type="similarity">
    <text evidence="2">Belongs to the fimbrial protein family.</text>
</comment>
<protein>
    <submittedName>
        <fullName evidence="6">Type 1 fimbria pilin</fullName>
    </submittedName>
</protein>
<sequence length="340" mass="36391">MHNISKVLLGLSLSITSINALASGCDNQGMVKHITMIAPMGAVTLSGNVKRFDEIKRVTFSPDSTVPAVAECANNSTVHAYASYSKDAGMSAQYYTQIDGMPTYYTPGSFEYAYALIDNQTGLPFRHNPGQEIPVKSQFLNPRNATLIFYATKDNPTKTTYFDDRYFGVLLATAYGSGAGSSAVGFSYKVGYGSINPPKASCTTANSSNLSIQLPRSPLSAFPEVGSSYATAKDQFVISCTGNISATMKLNLGADQVALDTSGQATVIKNKLDTADAAQGIGFVLNDQSGKRLKNNEIIRLASLSSGLTQIPIYAKYYRYADHIKPGRTEATAGFTLSFN</sequence>